<dbReference type="EMBL" id="CM056742">
    <property type="protein sequence ID" value="KAJ8681307.1"/>
    <property type="molecule type" value="Genomic_DNA"/>
</dbReference>
<name>A0ACC2PDB2_9HYME</name>
<evidence type="ECO:0000313" key="2">
    <source>
        <dbReference type="Proteomes" id="UP001239111"/>
    </source>
</evidence>
<gene>
    <name evidence="1" type="ORF">QAD02_017094</name>
</gene>
<keyword evidence="2" id="KW-1185">Reference proteome</keyword>
<organism evidence="1 2">
    <name type="scientific">Eretmocerus hayati</name>
    <dbReference type="NCBI Taxonomy" id="131215"/>
    <lineage>
        <taxon>Eukaryota</taxon>
        <taxon>Metazoa</taxon>
        <taxon>Ecdysozoa</taxon>
        <taxon>Arthropoda</taxon>
        <taxon>Hexapoda</taxon>
        <taxon>Insecta</taxon>
        <taxon>Pterygota</taxon>
        <taxon>Neoptera</taxon>
        <taxon>Endopterygota</taxon>
        <taxon>Hymenoptera</taxon>
        <taxon>Apocrita</taxon>
        <taxon>Proctotrupomorpha</taxon>
        <taxon>Chalcidoidea</taxon>
        <taxon>Aphelinidae</taxon>
        <taxon>Aphelininae</taxon>
        <taxon>Eretmocerus</taxon>
    </lineage>
</organism>
<dbReference type="Proteomes" id="UP001239111">
    <property type="component" value="Chromosome 2"/>
</dbReference>
<protein>
    <submittedName>
        <fullName evidence="1">Uncharacterized protein</fullName>
    </submittedName>
</protein>
<reference evidence="1" key="1">
    <citation type="submission" date="2023-04" db="EMBL/GenBank/DDBJ databases">
        <title>A chromosome-level genome assembly of the parasitoid wasp Eretmocerus hayati.</title>
        <authorList>
            <person name="Zhong Y."/>
            <person name="Liu S."/>
            <person name="Liu Y."/>
        </authorList>
    </citation>
    <scope>NUCLEOTIDE SEQUENCE</scope>
    <source>
        <strain evidence="1">ZJU_SS_LIU_2023</strain>
    </source>
</reference>
<proteinExistence type="predicted"/>
<accession>A0ACC2PDB2</accession>
<sequence length="685" mass="76833">MSSTASRWSDSGQSEDTGEFDAVEVADAVAELSTKLVRLQKQIHTLRQNRGLSSPEASDEKELQNETPSTHQQAETYEEANGDIEAGENYTGSNQGSSAQSEKANRIWKTQRRSSERTKQQDSPPHYRQPRQIADSPAHQPETPNKLMRDVAVTARGPGDTTHIREIGTVAPPKEVSTVPNEQSKSKPKKIARPKVKRISRGVQSEQKSGSAPAGKYRVLLRLFRSRDNTNSKVGANAKGTPSTPIESEKATNDPNQAKRTPSRSDDAERVVHTRERRKRNNSPSVNQKSPLIRPKAVSSQTSTGGGSDISATSRRSNPSGSSRSQRNGSDDDRVAVNRKRVGFRKRPRDGAITGDNPSASRRQPDRRHGVGRDKGSTTSIEDNDRKSLKKNWRRKKSTTMNHSPQYIEDDLSSNFSGKSQRSDVMVKKDESRNRKNKKSSHIDMGKMEKPSKKNNDEQSTKKSSRKTASKSEKKVSQPKPVKSKTRVLWRDKKSEGKYDTKQKMRKVGSKLDKSSKKNKGTRRQSGASSNSSEENSSRNSHGKVKKFNLRKPKTETVSTQIQNQTILSSVRQKFKKLTSKNEEDPKKSGSLKSLKSKTSQNGKKKVEMKKGAPKLNNTQVKKKPKENVKRRENSGSSFKEKLNKFSNDREYSALKKRLTYCAVELNELVMKVSDLFHKKRMKNQ</sequence>
<comment type="caution">
    <text evidence="1">The sequence shown here is derived from an EMBL/GenBank/DDBJ whole genome shotgun (WGS) entry which is preliminary data.</text>
</comment>
<evidence type="ECO:0000313" key="1">
    <source>
        <dbReference type="EMBL" id="KAJ8681307.1"/>
    </source>
</evidence>